<dbReference type="AlphaFoldDB" id="B0DZT9"/>
<keyword evidence="1" id="KW-0479">Metal-binding</keyword>
<keyword evidence="5" id="KW-1185">Reference proteome</keyword>
<dbReference type="InterPro" id="IPR013087">
    <property type="entry name" value="Znf_C2H2_type"/>
</dbReference>
<dbReference type="KEGG" id="lbc:LACBIDRAFT_334646"/>
<dbReference type="GeneID" id="6085108"/>
<feature type="region of interest" description="Disordered" evidence="2">
    <location>
        <begin position="1"/>
        <end position="31"/>
    </location>
</feature>
<protein>
    <submittedName>
        <fullName evidence="4">Predicted protein</fullName>
    </submittedName>
</protein>
<evidence type="ECO:0000259" key="3">
    <source>
        <dbReference type="PROSITE" id="PS50157"/>
    </source>
</evidence>
<gene>
    <name evidence="4" type="ORF">LACBIDRAFT_334646</name>
</gene>
<reference evidence="4 5" key="1">
    <citation type="journal article" date="2008" name="Nature">
        <title>The genome of Laccaria bicolor provides insights into mycorrhizal symbiosis.</title>
        <authorList>
            <person name="Martin F."/>
            <person name="Aerts A."/>
            <person name="Ahren D."/>
            <person name="Brun A."/>
            <person name="Danchin E.G.J."/>
            <person name="Duchaussoy F."/>
            <person name="Gibon J."/>
            <person name="Kohler A."/>
            <person name="Lindquist E."/>
            <person name="Pereda V."/>
            <person name="Salamov A."/>
            <person name="Shapiro H.J."/>
            <person name="Wuyts J."/>
            <person name="Blaudez D."/>
            <person name="Buee M."/>
            <person name="Brokstein P."/>
            <person name="Canbaeck B."/>
            <person name="Cohen D."/>
            <person name="Courty P.E."/>
            <person name="Coutinho P.M."/>
            <person name="Delaruelle C."/>
            <person name="Detter J.C."/>
            <person name="Deveau A."/>
            <person name="DiFazio S."/>
            <person name="Duplessis S."/>
            <person name="Fraissinet-Tachet L."/>
            <person name="Lucic E."/>
            <person name="Frey-Klett P."/>
            <person name="Fourrey C."/>
            <person name="Feussner I."/>
            <person name="Gay G."/>
            <person name="Grimwood J."/>
            <person name="Hoegger P.J."/>
            <person name="Jain P."/>
            <person name="Kilaru S."/>
            <person name="Labbe J."/>
            <person name="Lin Y.C."/>
            <person name="Legue V."/>
            <person name="Le Tacon F."/>
            <person name="Marmeisse R."/>
            <person name="Melayah D."/>
            <person name="Montanini B."/>
            <person name="Muratet M."/>
            <person name="Nehls U."/>
            <person name="Niculita-Hirzel H."/>
            <person name="Oudot-Le Secq M.P."/>
            <person name="Peter M."/>
            <person name="Quesneville H."/>
            <person name="Rajashekar B."/>
            <person name="Reich M."/>
            <person name="Rouhier N."/>
            <person name="Schmutz J."/>
            <person name="Yin T."/>
            <person name="Chalot M."/>
            <person name="Henrissat B."/>
            <person name="Kuees U."/>
            <person name="Lucas S."/>
            <person name="Van de Peer Y."/>
            <person name="Podila G.K."/>
            <person name="Polle A."/>
            <person name="Pukkila P.J."/>
            <person name="Richardson P.M."/>
            <person name="Rouze P."/>
            <person name="Sanders I.R."/>
            <person name="Stajich J.E."/>
            <person name="Tunlid A."/>
            <person name="Tuskan G."/>
            <person name="Grigoriev I.V."/>
        </authorList>
    </citation>
    <scope>NUCLEOTIDE SEQUENCE [LARGE SCALE GENOMIC DNA]</scope>
    <source>
        <strain evidence="5">S238N-H82 / ATCC MYA-4686</strain>
    </source>
</reference>
<feature type="compositionally biased region" description="Low complexity" evidence="2">
    <location>
        <begin position="1"/>
        <end position="29"/>
    </location>
</feature>
<dbReference type="InParanoid" id="B0DZT9"/>
<proteinExistence type="predicted"/>
<dbReference type="PROSITE" id="PS00028">
    <property type="entry name" value="ZINC_FINGER_C2H2_1"/>
    <property type="match status" value="1"/>
</dbReference>
<organism evidence="5">
    <name type="scientific">Laccaria bicolor (strain S238N-H82 / ATCC MYA-4686)</name>
    <name type="common">Bicoloured deceiver</name>
    <name type="synonym">Laccaria laccata var. bicolor</name>
    <dbReference type="NCBI Taxonomy" id="486041"/>
    <lineage>
        <taxon>Eukaryota</taxon>
        <taxon>Fungi</taxon>
        <taxon>Dikarya</taxon>
        <taxon>Basidiomycota</taxon>
        <taxon>Agaricomycotina</taxon>
        <taxon>Agaricomycetes</taxon>
        <taxon>Agaricomycetidae</taxon>
        <taxon>Agaricales</taxon>
        <taxon>Agaricineae</taxon>
        <taxon>Hydnangiaceae</taxon>
        <taxon>Laccaria</taxon>
    </lineage>
</organism>
<feature type="compositionally biased region" description="Low complexity" evidence="2">
    <location>
        <begin position="483"/>
        <end position="507"/>
    </location>
</feature>
<evidence type="ECO:0000313" key="4">
    <source>
        <dbReference type="EMBL" id="EDQ99933.1"/>
    </source>
</evidence>
<dbReference type="HOGENOM" id="CLU_043182_0_0_1"/>
<evidence type="ECO:0000313" key="5">
    <source>
        <dbReference type="Proteomes" id="UP000001194"/>
    </source>
</evidence>
<feature type="region of interest" description="Disordered" evidence="2">
    <location>
        <begin position="410"/>
        <end position="511"/>
    </location>
</feature>
<sequence>MDATNTPPLTASLSLSSPLSPSSLTHSRPQQSDAINSLLSLSFAAEGAAPIPISGSGANANGSATFSDTTLAPQTPPSGPLASSLNNGTKSHRRLASTGKTRRRLSDAREAANRPLQTTAAALSLASLSLSSSPPSIHPQQISTSLSGVSRSLAPAPTTTSEASLPLTDGSNIPQSISIASSNKASATPIPITNGKGAKKRGVDHKCESCSKIYRHPSCLIKHRWEHTPHWREASKFVLSKHQQVQLLEVPLISQNVPTQQLTLILSQAAAILSHIAPSASGGTSLPEDRSLWPSFLSGGSLPRADPVEAEGTPLLPASSSSAFPVSSSVPAPSTFSRSNSTGPRLHDYSIPSNVTQVRPGLVSVPTTTTTVSVPQGTQGIAVRGGGTAPVAVRGTPAVPMPVPASNTNTYAGYRGSHGESWSSRHTNGSHSHSHYAPSSYGGTNGSSYPHSHSPSEERSSLGRARNAAPPATNGGVGGGGWSLPRSSLRSVSVSSQSRSRSNSASEESVDVDVDVDADDYAVGGGRYAFTGRSATRMWKREEDELSVGFSVREEDEDMVVGGGGKERSVEWDGMEMEMEMDMD</sequence>
<accession>B0DZT9</accession>
<feature type="compositionally biased region" description="Polar residues" evidence="2">
    <location>
        <begin position="64"/>
        <end position="73"/>
    </location>
</feature>
<keyword evidence="1" id="KW-0863">Zinc-finger</keyword>
<feature type="region of interest" description="Disordered" evidence="2">
    <location>
        <begin position="64"/>
        <end position="115"/>
    </location>
</feature>
<feature type="compositionally biased region" description="Basic residues" evidence="2">
    <location>
        <begin position="90"/>
        <end position="103"/>
    </location>
</feature>
<dbReference type="RefSeq" id="XP_001889476.1">
    <property type="nucleotide sequence ID" value="XM_001889441.1"/>
</dbReference>
<dbReference type="GO" id="GO:0008270">
    <property type="term" value="F:zinc ion binding"/>
    <property type="evidence" value="ECO:0007669"/>
    <property type="project" value="UniProtKB-KW"/>
</dbReference>
<feature type="region of interest" description="Disordered" evidence="2">
    <location>
        <begin position="133"/>
        <end position="170"/>
    </location>
</feature>
<dbReference type="EMBL" id="DS547157">
    <property type="protein sequence ID" value="EDQ99933.1"/>
    <property type="molecule type" value="Genomic_DNA"/>
</dbReference>
<dbReference type="Proteomes" id="UP000001194">
    <property type="component" value="Unassembled WGS sequence"/>
</dbReference>
<dbReference type="OrthoDB" id="2152896at2759"/>
<name>B0DZT9_LACBS</name>
<feature type="compositionally biased region" description="Low complexity" evidence="2">
    <location>
        <begin position="133"/>
        <end position="145"/>
    </location>
</feature>
<evidence type="ECO:0000256" key="2">
    <source>
        <dbReference type="SAM" id="MobiDB-lite"/>
    </source>
</evidence>
<feature type="domain" description="C2H2-type" evidence="3">
    <location>
        <begin position="205"/>
        <end position="228"/>
    </location>
</feature>
<keyword evidence="1" id="KW-0862">Zinc</keyword>
<dbReference type="PROSITE" id="PS50157">
    <property type="entry name" value="ZINC_FINGER_C2H2_2"/>
    <property type="match status" value="1"/>
</dbReference>
<feature type="region of interest" description="Disordered" evidence="2">
    <location>
        <begin position="304"/>
        <end position="353"/>
    </location>
</feature>
<feature type="compositionally biased region" description="Low complexity" evidence="2">
    <location>
        <begin position="313"/>
        <end position="337"/>
    </location>
</feature>
<evidence type="ECO:0000256" key="1">
    <source>
        <dbReference type="PROSITE-ProRule" id="PRU00042"/>
    </source>
</evidence>
<feature type="compositionally biased region" description="Low complexity" evidence="2">
    <location>
        <begin position="429"/>
        <end position="453"/>
    </location>
</feature>
<feature type="compositionally biased region" description="Polar residues" evidence="2">
    <location>
        <begin position="157"/>
        <end position="170"/>
    </location>
</feature>